<dbReference type="InterPro" id="IPR003892">
    <property type="entry name" value="CUE"/>
</dbReference>
<feature type="compositionally biased region" description="Basic and acidic residues" evidence="1">
    <location>
        <begin position="432"/>
        <end position="442"/>
    </location>
</feature>
<feature type="region of interest" description="Disordered" evidence="1">
    <location>
        <begin position="233"/>
        <end position="448"/>
    </location>
</feature>
<dbReference type="GO" id="GO:0006511">
    <property type="term" value="P:ubiquitin-dependent protein catabolic process"/>
    <property type="evidence" value="ECO:0007669"/>
    <property type="project" value="TreeGrafter"/>
</dbReference>
<feature type="compositionally biased region" description="Basic and acidic residues" evidence="1">
    <location>
        <begin position="164"/>
        <end position="199"/>
    </location>
</feature>
<dbReference type="VEuPathDB" id="FungiDB:EMCG_03928"/>
<dbReference type="EMBL" id="PDND01000132">
    <property type="protein sequence ID" value="PGH31327.1"/>
    <property type="molecule type" value="Genomic_DNA"/>
</dbReference>
<feature type="region of interest" description="Disordered" evidence="1">
    <location>
        <begin position="115"/>
        <end position="199"/>
    </location>
</feature>
<comment type="caution">
    <text evidence="3">The sequence shown here is derived from an EMBL/GenBank/DDBJ whole genome shotgun (WGS) entry which is preliminary data.</text>
</comment>
<feature type="compositionally biased region" description="Polar residues" evidence="1">
    <location>
        <begin position="15"/>
        <end position="26"/>
    </location>
</feature>
<feature type="compositionally biased region" description="Basic and acidic residues" evidence="1">
    <location>
        <begin position="392"/>
        <end position="412"/>
    </location>
</feature>
<feature type="compositionally biased region" description="Polar residues" evidence="1">
    <location>
        <begin position="40"/>
        <end position="60"/>
    </location>
</feature>
<dbReference type="STRING" id="73230.A0A2B7ZEU6"/>
<evidence type="ECO:0000313" key="3">
    <source>
        <dbReference type="EMBL" id="PGH31327.1"/>
    </source>
</evidence>
<keyword evidence="4" id="KW-1185">Reference proteome</keyword>
<dbReference type="AlphaFoldDB" id="A0A2B7ZEU6"/>
<dbReference type="PANTHER" id="PTHR16461:SF5">
    <property type="entry name" value="TOLL-INTERACTING PROTEIN"/>
    <property type="match status" value="1"/>
</dbReference>
<proteinExistence type="predicted"/>
<dbReference type="SMART" id="SM00546">
    <property type="entry name" value="CUE"/>
    <property type="match status" value="1"/>
</dbReference>
<dbReference type="InterPro" id="IPR009060">
    <property type="entry name" value="UBA-like_sf"/>
</dbReference>
<feature type="region of interest" description="Disordered" evidence="1">
    <location>
        <begin position="1"/>
        <end position="82"/>
    </location>
</feature>
<dbReference type="Proteomes" id="UP000226031">
    <property type="component" value="Unassembled WGS sequence"/>
</dbReference>
<dbReference type="GO" id="GO:0031624">
    <property type="term" value="F:ubiquitin conjugating enzyme binding"/>
    <property type="evidence" value="ECO:0007669"/>
    <property type="project" value="TreeGrafter"/>
</dbReference>
<gene>
    <name evidence="3" type="ORF">GX50_05922</name>
</gene>
<dbReference type="FunFam" id="1.10.8.10:FF:000064">
    <property type="entry name" value="Similar to CUE domain-containing protein"/>
    <property type="match status" value="1"/>
</dbReference>
<dbReference type="GO" id="GO:0005737">
    <property type="term" value="C:cytoplasm"/>
    <property type="evidence" value="ECO:0007669"/>
    <property type="project" value="TreeGrafter"/>
</dbReference>
<dbReference type="SUPFAM" id="SSF46934">
    <property type="entry name" value="UBA-like"/>
    <property type="match status" value="1"/>
</dbReference>
<dbReference type="Gene3D" id="1.10.8.10">
    <property type="entry name" value="DNA helicase RuvA subunit, C-terminal domain"/>
    <property type="match status" value="1"/>
</dbReference>
<evidence type="ECO:0000313" key="4">
    <source>
        <dbReference type="Proteomes" id="UP000226031"/>
    </source>
</evidence>
<protein>
    <recommendedName>
        <fullName evidence="2">CUE domain-containing protein</fullName>
    </recommendedName>
</protein>
<sequence length="448" mass="48759">MTDGEKANTPLKALASQSNPPESPTTARPLDFDDEPQESGVIQTQTASAPKPSSQLTTGNEGAPPKPPRPLSPLQQAESTLKEAFPSIEASVIKAVLVASDGNVERSFHALLGMSDPNAQMELPPMMPPRPPRKDSPTQRQLEADEMYARQLAEHYSGAGQRHRAPESSWDHEPSLPRQPRETGLKPNELYDDREHNFFDDDLPVIKENIRKGFLETQTKVNSWVQNFKKKLEGEDEEHEYGNTPPRPAQGYAQGYGEPQTHRARRSGEARRSGDRERYDADPQVLGDDFSALELRDAEAHPARSSRPLANPDLFKPNSPSPDRRKVSFQEGPPEEINDAYALSAASNSNKQPPSTGGGSNKSSKWQPISAVEPSPIGDNDPFSLGDSDDEKEAKNNKDLKPDEAERVRKATAEAMAGGIGADSAKAGGNNDIDKDGNKDSSKPAGGP</sequence>
<dbReference type="PANTHER" id="PTHR16461">
    <property type="entry name" value="TOLL-INTERACTING PROTEIN"/>
    <property type="match status" value="1"/>
</dbReference>
<accession>A0A2B7ZEU6</accession>
<feature type="domain" description="CUE" evidence="2">
    <location>
        <begin position="73"/>
        <end position="116"/>
    </location>
</feature>
<dbReference type="GO" id="GO:0043130">
    <property type="term" value="F:ubiquitin binding"/>
    <property type="evidence" value="ECO:0007669"/>
    <property type="project" value="InterPro"/>
</dbReference>
<dbReference type="PROSITE" id="PS51140">
    <property type="entry name" value="CUE"/>
    <property type="match status" value="1"/>
</dbReference>
<evidence type="ECO:0000256" key="1">
    <source>
        <dbReference type="SAM" id="MobiDB-lite"/>
    </source>
</evidence>
<dbReference type="Pfam" id="PF02845">
    <property type="entry name" value="CUE"/>
    <property type="match status" value="1"/>
</dbReference>
<organism evidence="3 4">
    <name type="scientific">[Emmonsia] crescens</name>
    <dbReference type="NCBI Taxonomy" id="73230"/>
    <lineage>
        <taxon>Eukaryota</taxon>
        <taxon>Fungi</taxon>
        <taxon>Dikarya</taxon>
        <taxon>Ascomycota</taxon>
        <taxon>Pezizomycotina</taxon>
        <taxon>Eurotiomycetes</taxon>
        <taxon>Eurotiomycetidae</taxon>
        <taxon>Onygenales</taxon>
        <taxon>Ajellomycetaceae</taxon>
        <taxon>Emergomyces</taxon>
    </lineage>
</organism>
<name>A0A2B7ZEU6_9EURO</name>
<feature type="compositionally biased region" description="Basic and acidic residues" evidence="1">
    <location>
        <begin position="266"/>
        <end position="281"/>
    </location>
</feature>
<reference evidence="3 4" key="1">
    <citation type="submission" date="2017-10" db="EMBL/GenBank/DDBJ databases">
        <title>Comparative genomics in systemic dimorphic fungi from Ajellomycetaceae.</title>
        <authorList>
            <person name="Munoz J.F."/>
            <person name="Mcewen J.G."/>
            <person name="Clay O.K."/>
            <person name="Cuomo C.A."/>
        </authorList>
    </citation>
    <scope>NUCLEOTIDE SEQUENCE [LARGE SCALE GENOMIC DNA]</scope>
    <source>
        <strain evidence="3 4">UAMH4076</strain>
    </source>
</reference>
<feature type="compositionally biased region" description="Polar residues" evidence="1">
    <location>
        <begin position="345"/>
        <end position="367"/>
    </location>
</feature>
<evidence type="ECO:0000259" key="2">
    <source>
        <dbReference type="PROSITE" id="PS51140"/>
    </source>
</evidence>